<evidence type="ECO:0000256" key="14">
    <source>
        <dbReference type="ARBA" id="ARBA00023157"/>
    </source>
</evidence>
<evidence type="ECO:0000256" key="18">
    <source>
        <dbReference type="SAM" id="SignalP"/>
    </source>
</evidence>
<proteinExistence type="inferred from homology"/>
<evidence type="ECO:0000256" key="7">
    <source>
        <dbReference type="ARBA" id="ARBA00022692"/>
    </source>
</evidence>
<sequence>MGFPAGLLALISVGALLYPPITRGDSAQPIVAVKFLTLEANVDHNVECKINAANIATTDERDKFAGRVAFKIRVNRD</sequence>
<dbReference type="GO" id="GO:0006883">
    <property type="term" value="P:intracellular sodium ion homeostasis"/>
    <property type="evidence" value="ECO:0007669"/>
    <property type="project" value="TreeGrafter"/>
</dbReference>
<protein>
    <recommendedName>
        <fullName evidence="17">Sodium/potassium-transporting ATPase subunit beta-2</fullName>
    </recommendedName>
</protein>
<evidence type="ECO:0000313" key="19">
    <source>
        <dbReference type="EMBL" id="KAH1164649.1"/>
    </source>
</evidence>
<reference evidence="19" key="1">
    <citation type="submission" date="2021-09" db="EMBL/GenBank/DDBJ databases">
        <title>The genome of Mauremys mutica provides insights into the evolution of semi-aquatic lifestyle.</title>
        <authorList>
            <person name="Gong S."/>
            <person name="Gao Y."/>
        </authorList>
    </citation>
    <scope>NUCLEOTIDE SEQUENCE</scope>
    <source>
        <strain evidence="19">MM-2020</strain>
        <tissue evidence="19">Muscle</tissue>
    </source>
</reference>
<dbReference type="InterPro" id="IPR000402">
    <property type="entry name" value="Na/K_ATPase_sub_beta"/>
</dbReference>
<name>A0A9D3WLI4_9SAUR</name>
<keyword evidence="20" id="KW-1185">Reference proteome</keyword>
<gene>
    <name evidence="19" type="ORF">KIL84_020644</name>
</gene>
<comment type="caution">
    <text evidence="19">The sequence shown here is derived from an EMBL/GenBank/DDBJ whole genome shotgun (WGS) entry which is preliminary data.</text>
</comment>
<keyword evidence="10" id="KW-1133">Transmembrane helix</keyword>
<keyword evidence="6" id="KW-0740">Sodium/potassium transport</keyword>
<dbReference type="GO" id="GO:1990573">
    <property type="term" value="P:potassium ion import across plasma membrane"/>
    <property type="evidence" value="ECO:0007669"/>
    <property type="project" value="TreeGrafter"/>
</dbReference>
<dbReference type="InterPro" id="IPR038702">
    <property type="entry name" value="Na/K_ATPase_sub_beta_sf"/>
</dbReference>
<dbReference type="PANTHER" id="PTHR11523:SF26">
    <property type="entry name" value="SODIUM_POTASSIUM-TRANSPORTING ATPASE SUBUNIT BETA-2"/>
    <property type="match status" value="1"/>
</dbReference>
<dbReference type="EMBL" id="JAHDVG010000590">
    <property type="protein sequence ID" value="KAH1164649.1"/>
    <property type="molecule type" value="Genomic_DNA"/>
</dbReference>
<keyword evidence="7" id="KW-0812">Transmembrane</keyword>
<feature type="signal peptide" evidence="18">
    <location>
        <begin position="1"/>
        <end position="24"/>
    </location>
</feature>
<evidence type="ECO:0000256" key="3">
    <source>
        <dbReference type="ARBA" id="ARBA00022448"/>
    </source>
</evidence>
<organism evidence="19 20">
    <name type="scientific">Mauremys mutica</name>
    <name type="common">yellowpond turtle</name>
    <dbReference type="NCBI Taxonomy" id="74926"/>
    <lineage>
        <taxon>Eukaryota</taxon>
        <taxon>Metazoa</taxon>
        <taxon>Chordata</taxon>
        <taxon>Craniata</taxon>
        <taxon>Vertebrata</taxon>
        <taxon>Euteleostomi</taxon>
        <taxon>Archelosauria</taxon>
        <taxon>Testudinata</taxon>
        <taxon>Testudines</taxon>
        <taxon>Cryptodira</taxon>
        <taxon>Durocryptodira</taxon>
        <taxon>Testudinoidea</taxon>
        <taxon>Geoemydidae</taxon>
        <taxon>Geoemydinae</taxon>
        <taxon>Mauremys</taxon>
    </lineage>
</organism>
<evidence type="ECO:0000256" key="17">
    <source>
        <dbReference type="ARBA" id="ARBA00041202"/>
    </source>
</evidence>
<evidence type="ECO:0000256" key="10">
    <source>
        <dbReference type="ARBA" id="ARBA00022989"/>
    </source>
</evidence>
<evidence type="ECO:0000256" key="12">
    <source>
        <dbReference type="ARBA" id="ARBA00023065"/>
    </source>
</evidence>
<evidence type="ECO:0000256" key="6">
    <source>
        <dbReference type="ARBA" id="ARBA00022607"/>
    </source>
</evidence>
<feature type="chain" id="PRO_5038650604" description="Sodium/potassium-transporting ATPase subunit beta-2" evidence="18">
    <location>
        <begin position="25"/>
        <end position="77"/>
    </location>
</feature>
<comment type="subcellular location">
    <subcellularLocation>
        <location evidence="1">Cell membrane</location>
        <topology evidence="1">Single-pass type II membrane protein</topology>
    </subcellularLocation>
</comment>
<accession>A0A9D3WLI4</accession>
<keyword evidence="5" id="KW-0633">Potassium transport</keyword>
<keyword evidence="18" id="KW-0732">Signal</keyword>
<keyword evidence="4" id="KW-1003">Cell membrane</keyword>
<comment type="similarity">
    <text evidence="2">Belongs to the X(+)/potassium ATPases subunit beta family.</text>
</comment>
<keyword evidence="14" id="KW-1015">Disulfide bond</keyword>
<evidence type="ECO:0000256" key="4">
    <source>
        <dbReference type="ARBA" id="ARBA00022475"/>
    </source>
</evidence>
<evidence type="ECO:0000256" key="5">
    <source>
        <dbReference type="ARBA" id="ARBA00022538"/>
    </source>
</evidence>
<keyword evidence="3" id="KW-0813">Transport</keyword>
<dbReference type="PANTHER" id="PTHR11523">
    <property type="entry name" value="SODIUM/POTASSIUM-DEPENDENT ATPASE BETA SUBUNIT"/>
    <property type="match status" value="1"/>
</dbReference>
<evidence type="ECO:0000256" key="2">
    <source>
        <dbReference type="ARBA" id="ARBA00005876"/>
    </source>
</evidence>
<dbReference type="GO" id="GO:0036376">
    <property type="term" value="P:sodium ion export across plasma membrane"/>
    <property type="evidence" value="ECO:0007669"/>
    <property type="project" value="TreeGrafter"/>
</dbReference>
<evidence type="ECO:0000256" key="13">
    <source>
        <dbReference type="ARBA" id="ARBA00023136"/>
    </source>
</evidence>
<dbReference type="Proteomes" id="UP000827986">
    <property type="component" value="Unassembled WGS sequence"/>
</dbReference>
<dbReference type="Gene3D" id="2.60.40.1660">
    <property type="entry name" value="Na, k-atpase alpha subunit"/>
    <property type="match status" value="1"/>
</dbReference>
<evidence type="ECO:0000256" key="11">
    <source>
        <dbReference type="ARBA" id="ARBA00023053"/>
    </source>
</evidence>
<keyword evidence="15" id="KW-0325">Glycoprotein</keyword>
<evidence type="ECO:0000313" key="20">
    <source>
        <dbReference type="Proteomes" id="UP000827986"/>
    </source>
</evidence>
<keyword evidence="8" id="KW-0630">Potassium</keyword>
<evidence type="ECO:0000256" key="8">
    <source>
        <dbReference type="ARBA" id="ARBA00022958"/>
    </source>
</evidence>
<evidence type="ECO:0000256" key="9">
    <source>
        <dbReference type="ARBA" id="ARBA00022968"/>
    </source>
</evidence>
<keyword evidence="13" id="KW-0472">Membrane</keyword>
<evidence type="ECO:0000256" key="16">
    <source>
        <dbReference type="ARBA" id="ARBA00023201"/>
    </source>
</evidence>
<dbReference type="GO" id="GO:0005890">
    <property type="term" value="C:sodium:potassium-exchanging ATPase complex"/>
    <property type="evidence" value="ECO:0007669"/>
    <property type="project" value="InterPro"/>
</dbReference>
<dbReference type="GO" id="GO:0001671">
    <property type="term" value="F:ATPase activator activity"/>
    <property type="evidence" value="ECO:0007669"/>
    <property type="project" value="TreeGrafter"/>
</dbReference>
<evidence type="ECO:0000256" key="15">
    <source>
        <dbReference type="ARBA" id="ARBA00023180"/>
    </source>
</evidence>
<keyword evidence="16" id="KW-0739">Sodium transport</keyword>
<dbReference type="GO" id="GO:0030007">
    <property type="term" value="P:intracellular potassium ion homeostasis"/>
    <property type="evidence" value="ECO:0007669"/>
    <property type="project" value="TreeGrafter"/>
</dbReference>
<evidence type="ECO:0000256" key="1">
    <source>
        <dbReference type="ARBA" id="ARBA00004401"/>
    </source>
</evidence>
<dbReference type="Pfam" id="PF00287">
    <property type="entry name" value="Na_K-ATPase"/>
    <property type="match status" value="1"/>
</dbReference>
<keyword evidence="12" id="KW-0406">Ion transport</keyword>
<keyword evidence="9" id="KW-0735">Signal-anchor</keyword>
<dbReference type="AlphaFoldDB" id="A0A9D3WLI4"/>
<keyword evidence="11" id="KW-0915">Sodium</keyword>